<comment type="caution">
    <text evidence="12">The sequence shown here is derived from an EMBL/GenBank/DDBJ whole genome shotgun (WGS) entry which is preliminary data.</text>
</comment>
<dbReference type="GO" id="GO:0031501">
    <property type="term" value="C:mannosyltransferase complex"/>
    <property type="evidence" value="ECO:0007669"/>
    <property type="project" value="TreeGrafter"/>
</dbReference>
<evidence type="ECO:0000256" key="10">
    <source>
        <dbReference type="ARBA" id="ARBA00023136"/>
    </source>
</evidence>
<dbReference type="EC" id="2.4.1.-" evidence="11"/>
<comment type="similarity">
    <text evidence="3 11">Belongs to the PIGV family.</text>
</comment>
<evidence type="ECO:0000313" key="13">
    <source>
        <dbReference type="Proteomes" id="UP000287651"/>
    </source>
</evidence>
<proteinExistence type="inferred from homology"/>
<comment type="pathway">
    <text evidence="2 11">Glycolipid biosynthesis; glycosylphosphatidylinositol-anchor biosynthesis.</text>
</comment>
<evidence type="ECO:0000256" key="11">
    <source>
        <dbReference type="RuleBase" id="RU363112"/>
    </source>
</evidence>
<keyword evidence="10 11" id="KW-0472">Membrane</keyword>
<dbReference type="UniPathway" id="UPA00196"/>
<dbReference type="Pfam" id="PF04188">
    <property type="entry name" value="Mannosyl_trans2"/>
    <property type="match status" value="1"/>
</dbReference>
<dbReference type="AlphaFoldDB" id="A0A426YTN4"/>
<protein>
    <recommendedName>
        <fullName evidence="11">GPI mannosyltransferase 2</fullName>
        <ecNumber evidence="11">2.4.1.-</ecNumber>
    </recommendedName>
</protein>
<feature type="transmembrane region" description="Helical" evidence="11">
    <location>
        <begin position="98"/>
        <end position="116"/>
    </location>
</feature>
<dbReference type="EMBL" id="AMZH03010256">
    <property type="protein sequence ID" value="RRT55082.1"/>
    <property type="molecule type" value="Genomic_DNA"/>
</dbReference>
<dbReference type="GO" id="GO:0006506">
    <property type="term" value="P:GPI anchor biosynthetic process"/>
    <property type="evidence" value="ECO:0007669"/>
    <property type="project" value="UniProtKB-UniPathway"/>
</dbReference>
<evidence type="ECO:0000256" key="1">
    <source>
        <dbReference type="ARBA" id="ARBA00004477"/>
    </source>
</evidence>
<comment type="subcellular location">
    <subcellularLocation>
        <location evidence="1 11">Endoplasmic reticulum membrane</location>
        <topology evidence="1 11">Multi-pass membrane protein</topology>
    </subcellularLocation>
</comment>
<keyword evidence="7 11" id="KW-0812">Transmembrane</keyword>
<dbReference type="PANTHER" id="PTHR12468:SF2">
    <property type="entry name" value="GPI MANNOSYLTRANSFERASE 2"/>
    <property type="match status" value="1"/>
</dbReference>
<dbReference type="GO" id="GO:0004376">
    <property type="term" value="F:GPI mannosyltransferase activity"/>
    <property type="evidence" value="ECO:0007669"/>
    <property type="project" value="InterPro"/>
</dbReference>
<dbReference type="GO" id="GO:0000009">
    <property type="term" value="F:alpha-1,6-mannosyltransferase activity"/>
    <property type="evidence" value="ECO:0007669"/>
    <property type="project" value="InterPro"/>
</dbReference>
<evidence type="ECO:0000256" key="7">
    <source>
        <dbReference type="ARBA" id="ARBA00022692"/>
    </source>
</evidence>
<feature type="transmembrane region" description="Helical" evidence="11">
    <location>
        <begin position="13"/>
        <end position="35"/>
    </location>
</feature>
<keyword evidence="9 11" id="KW-1133">Transmembrane helix</keyword>
<accession>A0A426YTN4</accession>
<reference evidence="12 13" key="1">
    <citation type="journal article" date="2014" name="Agronomy (Basel)">
        <title>A Draft Genome Sequence for Ensete ventricosum, the Drought-Tolerant Tree Against Hunger.</title>
        <authorList>
            <person name="Harrison J."/>
            <person name="Moore K.A."/>
            <person name="Paszkiewicz K."/>
            <person name="Jones T."/>
            <person name="Grant M."/>
            <person name="Ambacheew D."/>
            <person name="Muzemil S."/>
            <person name="Studholme D.J."/>
        </authorList>
    </citation>
    <scope>NUCLEOTIDE SEQUENCE [LARGE SCALE GENOMIC DNA]</scope>
</reference>
<evidence type="ECO:0000256" key="4">
    <source>
        <dbReference type="ARBA" id="ARBA00022502"/>
    </source>
</evidence>
<comment type="caution">
    <text evidence="11">Lacks conserved residue(s) required for the propagation of feature annotation.</text>
</comment>
<dbReference type="Proteomes" id="UP000287651">
    <property type="component" value="Unassembled WGS sequence"/>
</dbReference>
<keyword evidence="5 11" id="KW-0328">Glycosyltransferase</keyword>
<evidence type="ECO:0000256" key="8">
    <source>
        <dbReference type="ARBA" id="ARBA00022824"/>
    </source>
</evidence>
<feature type="transmembrane region" description="Helical" evidence="11">
    <location>
        <begin position="182"/>
        <end position="207"/>
    </location>
</feature>
<evidence type="ECO:0000256" key="9">
    <source>
        <dbReference type="ARBA" id="ARBA00022989"/>
    </source>
</evidence>
<keyword evidence="8 11" id="KW-0256">Endoplasmic reticulum</keyword>
<dbReference type="GO" id="GO:0005789">
    <property type="term" value="C:endoplasmic reticulum membrane"/>
    <property type="evidence" value="ECO:0007669"/>
    <property type="project" value="UniProtKB-SubCell"/>
</dbReference>
<organism evidence="12 13">
    <name type="scientific">Ensete ventricosum</name>
    <name type="common">Abyssinian banana</name>
    <name type="synonym">Musa ensete</name>
    <dbReference type="NCBI Taxonomy" id="4639"/>
    <lineage>
        <taxon>Eukaryota</taxon>
        <taxon>Viridiplantae</taxon>
        <taxon>Streptophyta</taxon>
        <taxon>Embryophyta</taxon>
        <taxon>Tracheophyta</taxon>
        <taxon>Spermatophyta</taxon>
        <taxon>Magnoliopsida</taxon>
        <taxon>Liliopsida</taxon>
        <taxon>Zingiberales</taxon>
        <taxon>Musaceae</taxon>
        <taxon>Ensete</taxon>
    </lineage>
</organism>
<comment type="function">
    <text evidence="11">Mannosyltransferase involved in glycosylphosphatidylinositol-anchor biosynthesis.</text>
</comment>
<name>A0A426YTN4_ENSVE</name>
<evidence type="ECO:0000256" key="6">
    <source>
        <dbReference type="ARBA" id="ARBA00022679"/>
    </source>
</evidence>
<keyword evidence="6 11" id="KW-0808">Transferase</keyword>
<gene>
    <name evidence="12" type="ORF">B296_00015850</name>
</gene>
<feature type="transmembrane region" description="Helical" evidence="11">
    <location>
        <begin position="137"/>
        <end position="162"/>
    </location>
</feature>
<evidence type="ECO:0000256" key="3">
    <source>
        <dbReference type="ARBA" id="ARBA00008698"/>
    </source>
</evidence>
<dbReference type="PANTHER" id="PTHR12468">
    <property type="entry name" value="GPI MANNOSYLTRANSFERASE 2"/>
    <property type="match status" value="1"/>
</dbReference>
<evidence type="ECO:0000313" key="12">
    <source>
        <dbReference type="EMBL" id="RRT55082.1"/>
    </source>
</evidence>
<sequence>MGKKKVEGSEERVVLRIALLSRLLLLILIVLWRLIFLPYDTSASLNPSCLSAAAGDGVPKTGDVLWPRVGAAIEASVVWDGVYFVRIAECGYEYEQTYAFLPLLPACIALLSRSGWLKFGSFICSTLKNRSLDVVMALFRVLTTSLLFLFPVAVFVPLVPIIGYRAVLALSDVLDRYSESLYALLSLGGIYYIFSGANTVAMLLLALSGSARSPHLLHAATWPATPSSAAVAFAATYNCNCRAHSHILCHSPWSRIATVL</sequence>
<keyword evidence="4 11" id="KW-0337">GPI-anchor biosynthesis</keyword>
<evidence type="ECO:0000256" key="2">
    <source>
        <dbReference type="ARBA" id="ARBA00004687"/>
    </source>
</evidence>
<dbReference type="InterPro" id="IPR007315">
    <property type="entry name" value="PIG-V/Gpi18"/>
</dbReference>
<evidence type="ECO:0000256" key="5">
    <source>
        <dbReference type="ARBA" id="ARBA00022676"/>
    </source>
</evidence>